<dbReference type="GO" id="GO:0000160">
    <property type="term" value="P:phosphorelay signal transduction system"/>
    <property type="evidence" value="ECO:0007669"/>
    <property type="project" value="UniProtKB-KW"/>
</dbReference>
<dbReference type="Gene3D" id="3.40.50.2300">
    <property type="match status" value="1"/>
</dbReference>
<evidence type="ECO:0000259" key="9">
    <source>
        <dbReference type="PROSITE" id="PS01124"/>
    </source>
</evidence>
<dbReference type="RefSeq" id="WP_099518308.1">
    <property type="nucleotide sequence ID" value="NZ_CP016808.1"/>
</dbReference>
<dbReference type="Pfam" id="PF00072">
    <property type="entry name" value="Response_reg"/>
    <property type="match status" value="1"/>
</dbReference>
<keyword evidence="2" id="KW-0963">Cytoplasm</keyword>
<reference evidence="11" key="1">
    <citation type="submission" date="2016-08" db="EMBL/GenBank/DDBJ databases">
        <title>Complete Genome Seqeunce of Paenibacillus sp. BIHB 4019 from tea rhizoplane.</title>
        <authorList>
            <person name="Thakur R."/>
            <person name="Swarnkar M.K."/>
            <person name="Gulati A."/>
        </authorList>
    </citation>
    <scope>NUCLEOTIDE SEQUENCE [LARGE SCALE GENOMIC DNA]</scope>
    <source>
        <strain evidence="11">BIHB4019</strain>
    </source>
</reference>
<evidence type="ECO:0000256" key="1">
    <source>
        <dbReference type="ARBA" id="ARBA00004496"/>
    </source>
</evidence>
<evidence type="ECO:0000259" key="10">
    <source>
        <dbReference type="PROSITE" id="PS50110"/>
    </source>
</evidence>
<dbReference type="PROSITE" id="PS50110">
    <property type="entry name" value="RESPONSE_REGULATORY"/>
    <property type="match status" value="1"/>
</dbReference>
<dbReference type="PRINTS" id="PR00032">
    <property type="entry name" value="HTHARAC"/>
</dbReference>
<organism evidence="11">
    <name type="scientific">Paenibacillus sp. BIHB 4019</name>
    <dbReference type="NCBI Taxonomy" id="1870819"/>
    <lineage>
        <taxon>Bacteria</taxon>
        <taxon>Bacillati</taxon>
        <taxon>Bacillota</taxon>
        <taxon>Bacilli</taxon>
        <taxon>Bacillales</taxon>
        <taxon>Paenibacillaceae</taxon>
        <taxon>Paenibacillus</taxon>
    </lineage>
</organism>
<keyword evidence="4" id="KW-0902">Two-component regulatory system</keyword>
<dbReference type="InterPro" id="IPR051552">
    <property type="entry name" value="HptR"/>
</dbReference>
<name>A0A1B2DH81_9BACL</name>
<evidence type="ECO:0000256" key="6">
    <source>
        <dbReference type="ARBA" id="ARBA00023125"/>
    </source>
</evidence>
<dbReference type="PANTHER" id="PTHR42713:SF3">
    <property type="entry name" value="TRANSCRIPTIONAL REGULATORY PROTEIN HPTR"/>
    <property type="match status" value="1"/>
</dbReference>
<gene>
    <name evidence="11" type="ORF">BBD42_11950</name>
</gene>
<evidence type="ECO:0000256" key="4">
    <source>
        <dbReference type="ARBA" id="ARBA00023012"/>
    </source>
</evidence>
<protein>
    <submittedName>
        <fullName evidence="11">DNA-binding response regulator</fullName>
    </submittedName>
</protein>
<feature type="modified residue" description="4-aspartylphosphate" evidence="8">
    <location>
        <position position="55"/>
    </location>
</feature>
<dbReference type="Pfam" id="PF12833">
    <property type="entry name" value="HTH_18"/>
    <property type="match status" value="1"/>
</dbReference>
<keyword evidence="6 11" id="KW-0238">DNA-binding</keyword>
<evidence type="ECO:0000313" key="11">
    <source>
        <dbReference type="EMBL" id="ANY67094.1"/>
    </source>
</evidence>
<dbReference type="SUPFAM" id="SSF46689">
    <property type="entry name" value="Homeodomain-like"/>
    <property type="match status" value="1"/>
</dbReference>
<comment type="subcellular location">
    <subcellularLocation>
        <location evidence="1">Cytoplasm</location>
    </subcellularLocation>
</comment>
<dbReference type="GO" id="GO:0005737">
    <property type="term" value="C:cytoplasm"/>
    <property type="evidence" value="ECO:0007669"/>
    <property type="project" value="UniProtKB-SubCell"/>
</dbReference>
<keyword evidence="3 8" id="KW-0597">Phosphoprotein</keyword>
<dbReference type="GO" id="GO:0043565">
    <property type="term" value="F:sequence-specific DNA binding"/>
    <property type="evidence" value="ECO:0007669"/>
    <property type="project" value="InterPro"/>
</dbReference>
<dbReference type="SUPFAM" id="SSF52172">
    <property type="entry name" value="CheY-like"/>
    <property type="match status" value="1"/>
</dbReference>
<dbReference type="InterPro" id="IPR020449">
    <property type="entry name" value="Tscrpt_reg_AraC-type_HTH"/>
</dbReference>
<dbReference type="CDD" id="cd17536">
    <property type="entry name" value="REC_YesN-like"/>
    <property type="match status" value="1"/>
</dbReference>
<dbReference type="Gene3D" id="1.10.10.60">
    <property type="entry name" value="Homeodomain-like"/>
    <property type="match status" value="2"/>
</dbReference>
<feature type="domain" description="Response regulatory" evidence="10">
    <location>
        <begin position="3"/>
        <end position="120"/>
    </location>
</feature>
<keyword evidence="5" id="KW-0805">Transcription regulation</keyword>
<evidence type="ECO:0000256" key="5">
    <source>
        <dbReference type="ARBA" id="ARBA00023015"/>
    </source>
</evidence>
<dbReference type="InterPro" id="IPR011006">
    <property type="entry name" value="CheY-like_superfamily"/>
</dbReference>
<accession>A0A1B2DH81</accession>
<dbReference type="InterPro" id="IPR009057">
    <property type="entry name" value="Homeodomain-like_sf"/>
</dbReference>
<sequence>MYKLLIADDEIEIRNGLSQYIPWDHIGFEVVGQAANGLHALEYMAGQPVDVLLCDIKMPQMGGIEVARKLFEQRSSVSVVLLSGHREFELAQQALNYGVKQYLLKPTKYSEINKVFERLKEDLDLKALLEQQSEPSEDARAEEPSAPETAIDKIKHYISCHYKEASLENASNVVYMNPYYLSKYFKQKTGENFSDYLTAVRMNKAAELLKDPSYKTYEISELVGYSNAKNFTRTFRRYFGETPREYRNMDGRRLE</sequence>
<dbReference type="InterPro" id="IPR001789">
    <property type="entry name" value="Sig_transdc_resp-reg_receiver"/>
</dbReference>
<evidence type="ECO:0000256" key="8">
    <source>
        <dbReference type="PROSITE-ProRule" id="PRU00169"/>
    </source>
</evidence>
<dbReference type="EMBL" id="CP016808">
    <property type="protein sequence ID" value="ANY67094.1"/>
    <property type="molecule type" value="Genomic_DNA"/>
</dbReference>
<evidence type="ECO:0000256" key="2">
    <source>
        <dbReference type="ARBA" id="ARBA00022490"/>
    </source>
</evidence>
<dbReference type="SMART" id="SM00448">
    <property type="entry name" value="REC"/>
    <property type="match status" value="1"/>
</dbReference>
<dbReference type="PANTHER" id="PTHR42713">
    <property type="entry name" value="HISTIDINE KINASE-RELATED"/>
    <property type="match status" value="1"/>
</dbReference>
<keyword evidence="7" id="KW-0804">Transcription</keyword>
<dbReference type="SMART" id="SM00342">
    <property type="entry name" value="HTH_ARAC"/>
    <property type="match status" value="1"/>
</dbReference>
<dbReference type="InterPro" id="IPR018060">
    <property type="entry name" value="HTH_AraC"/>
</dbReference>
<evidence type="ECO:0000256" key="7">
    <source>
        <dbReference type="ARBA" id="ARBA00023163"/>
    </source>
</evidence>
<dbReference type="PROSITE" id="PS01124">
    <property type="entry name" value="HTH_ARAC_FAMILY_2"/>
    <property type="match status" value="1"/>
</dbReference>
<proteinExistence type="predicted"/>
<evidence type="ECO:0000256" key="3">
    <source>
        <dbReference type="ARBA" id="ARBA00022553"/>
    </source>
</evidence>
<feature type="domain" description="HTH araC/xylS-type" evidence="9">
    <location>
        <begin position="152"/>
        <end position="249"/>
    </location>
</feature>
<dbReference type="GO" id="GO:0003700">
    <property type="term" value="F:DNA-binding transcription factor activity"/>
    <property type="evidence" value="ECO:0007669"/>
    <property type="project" value="InterPro"/>
</dbReference>
<dbReference type="AlphaFoldDB" id="A0A1B2DH81"/>